<comment type="caution">
    <text evidence="1">The sequence shown here is derived from an EMBL/GenBank/DDBJ whole genome shotgun (WGS) entry which is preliminary data.</text>
</comment>
<organism evidence="1 2">
    <name type="scientific">Streptomyces vastus</name>
    <dbReference type="NCBI Taxonomy" id="285451"/>
    <lineage>
        <taxon>Bacteria</taxon>
        <taxon>Bacillati</taxon>
        <taxon>Actinomycetota</taxon>
        <taxon>Actinomycetes</taxon>
        <taxon>Kitasatosporales</taxon>
        <taxon>Streptomycetaceae</taxon>
        <taxon>Streptomyces</taxon>
    </lineage>
</organism>
<reference evidence="2" key="1">
    <citation type="journal article" date="2019" name="Int. J. Syst. Evol. Microbiol.">
        <title>The Global Catalogue of Microorganisms (GCM) 10K type strain sequencing project: providing services to taxonomists for standard genome sequencing and annotation.</title>
        <authorList>
            <consortium name="The Broad Institute Genomics Platform"/>
            <consortium name="The Broad Institute Genome Sequencing Center for Infectious Disease"/>
            <person name="Wu L."/>
            <person name="Ma J."/>
        </authorList>
    </citation>
    <scope>NUCLEOTIDE SEQUENCE [LARGE SCALE GENOMIC DNA]</scope>
    <source>
        <strain evidence="2">JCM 4524</strain>
    </source>
</reference>
<name>A0ABN3QDB8_9ACTN</name>
<sequence length="48" mass="4852">MQGPLSAGARPRAGKRIRAFLGLGEVEQVGAFGVVELEGAGDGFEHGG</sequence>
<keyword evidence="2" id="KW-1185">Reference proteome</keyword>
<evidence type="ECO:0000313" key="1">
    <source>
        <dbReference type="EMBL" id="GAA2622879.1"/>
    </source>
</evidence>
<gene>
    <name evidence="1" type="ORF">GCM10010307_07750</name>
</gene>
<accession>A0ABN3QDB8</accession>
<proteinExistence type="predicted"/>
<dbReference type="Proteomes" id="UP001500151">
    <property type="component" value="Unassembled WGS sequence"/>
</dbReference>
<dbReference type="EMBL" id="BAAASJ010000009">
    <property type="protein sequence ID" value="GAA2622879.1"/>
    <property type="molecule type" value="Genomic_DNA"/>
</dbReference>
<protein>
    <submittedName>
        <fullName evidence="1">Uncharacterized protein</fullName>
    </submittedName>
</protein>
<evidence type="ECO:0000313" key="2">
    <source>
        <dbReference type="Proteomes" id="UP001500151"/>
    </source>
</evidence>